<sequence>MSKFGDISVCVGCQEEFYKAEMIEGRDHVPYCEDCFKSVYCAASGDSQSRESDLCEKLIPYPEIYTDARKKINIGYSNSSTTSLSKRPIQCPKANCNKFVSLFTLGSHFKYEHKEVPIILTQLDARSALEFYPRDIAYNVTKCIVLLNVINYDFSNIIQISHTSSTTIQSLDSGPLMVLQAIKISTDDLNESEDDLLSTSDVGNIESDSSVTFVEDGHELGLRHNEKILIWLASNVYTSLSYTVAASTLSNKIRQKYYGPLLTLGDTAADLCRNGTCLVLTYYHVRVMSENGSKPLSLDIVIHSPD</sequence>
<reference evidence="1" key="1">
    <citation type="submission" date="2022-01" db="EMBL/GenBank/DDBJ databases">
        <authorList>
            <person name="King R."/>
        </authorList>
    </citation>
    <scope>NUCLEOTIDE SEQUENCE</scope>
</reference>
<evidence type="ECO:0000313" key="1">
    <source>
        <dbReference type="EMBL" id="CAG9838984.1"/>
    </source>
</evidence>
<gene>
    <name evidence="1" type="ORF">DIABBA_LOCUS11793</name>
</gene>
<evidence type="ECO:0000313" key="2">
    <source>
        <dbReference type="Proteomes" id="UP001153709"/>
    </source>
</evidence>
<dbReference type="OrthoDB" id="6762376at2759"/>
<name>A0A9N9TD00_DIABA</name>
<organism evidence="1 2">
    <name type="scientific">Diabrotica balteata</name>
    <name type="common">Banded cucumber beetle</name>
    <dbReference type="NCBI Taxonomy" id="107213"/>
    <lineage>
        <taxon>Eukaryota</taxon>
        <taxon>Metazoa</taxon>
        <taxon>Ecdysozoa</taxon>
        <taxon>Arthropoda</taxon>
        <taxon>Hexapoda</taxon>
        <taxon>Insecta</taxon>
        <taxon>Pterygota</taxon>
        <taxon>Neoptera</taxon>
        <taxon>Endopterygota</taxon>
        <taxon>Coleoptera</taxon>
        <taxon>Polyphaga</taxon>
        <taxon>Cucujiformia</taxon>
        <taxon>Chrysomeloidea</taxon>
        <taxon>Chrysomelidae</taxon>
        <taxon>Galerucinae</taxon>
        <taxon>Diabroticina</taxon>
        <taxon>Diabroticites</taxon>
        <taxon>Diabrotica</taxon>
    </lineage>
</organism>
<proteinExistence type="predicted"/>
<accession>A0A9N9TD00</accession>
<protein>
    <submittedName>
        <fullName evidence="1">Uncharacterized protein</fullName>
    </submittedName>
</protein>
<keyword evidence="2" id="KW-1185">Reference proteome</keyword>
<dbReference type="EMBL" id="OU898283">
    <property type="protein sequence ID" value="CAG9838984.1"/>
    <property type="molecule type" value="Genomic_DNA"/>
</dbReference>
<dbReference type="AlphaFoldDB" id="A0A9N9TD00"/>
<dbReference type="Proteomes" id="UP001153709">
    <property type="component" value="Chromosome 8"/>
</dbReference>